<evidence type="ECO:0000313" key="3">
    <source>
        <dbReference type="Proteomes" id="UP000747542"/>
    </source>
</evidence>
<dbReference type="InterPro" id="IPR013783">
    <property type="entry name" value="Ig-like_fold"/>
</dbReference>
<name>A0A8J5JV97_HOMAM</name>
<dbReference type="EMBL" id="JAHLQT010028808">
    <property type="protein sequence ID" value="KAG7161819.1"/>
    <property type="molecule type" value="Genomic_DNA"/>
</dbReference>
<evidence type="ECO:0000259" key="1">
    <source>
        <dbReference type="PROSITE" id="PS50835"/>
    </source>
</evidence>
<dbReference type="InterPro" id="IPR036179">
    <property type="entry name" value="Ig-like_dom_sf"/>
</dbReference>
<dbReference type="SUPFAM" id="SSF48726">
    <property type="entry name" value="Immunoglobulin"/>
    <property type="match status" value="2"/>
</dbReference>
<protein>
    <submittedName>
        <fullName evidence="2">Cell surface A33 antigen-like</fullName>
    </submittedName>
</protein>
<sequence length="156" mass="17260">MGSRAHFDLVSRPSGLVIDNLGTEDQGHYRCRVDFMSSPTRNYRLYLLVVVPPLRVSILSRSGQEVSGVIGPYPLGGTLTLNCQVTGGSPRPWVSWWHDGSKLDDMVEEVRGQVTINILTLPNLTRQHLYRVLTCRANNSNLTPPLAATVTLDLTC</sequence>
<feature type="domain" description="Ig-like" evidence="1">
    <location>
        <begin position="52"/>
        <end position="151"/>
    </location>
</feature>
<gene>
    <name evidence="2" type="primary">GPA33-L</name>
    <name evidence="2" type="ORF">Hamer_G007474</name>
</gene>
<keyword evidence="3" id="KW-1185">Reference proteome</keyword>
<accession>A0A8J5JV97</accession>
<proteinExistence type="predicted"/>
<reference evidence="2" key="1">
    <citation type="journal article" date="2021" name="Sci. Adv.">
        <title>The American lobster genome reveals insights on longevity, neural, and immune adaptations.</title>
        <authorList>
            <person name="Polinski J.M."/>
            <person name="Zimin A.V."/>
            <person name="Clark K.F."/>
            <person name="Kohn A.B."/>
            <person name="Sadowski N."/>
            <person name="Timp W."/>
            <person name="Ptitsyn A."/>
            <person name="Khanna P."/>
            <person name="Romanova D.Y."/>
            <person name="Williams P."/>
            <person name="Greenwood S.J."/>
            <person name="Moroz L.L."/>
            <person name="Walt D.R."/>
            <person name="Bodnar A.G."/>
        </authorList>
    </citation>
    <scope>NUCLEOTIDE SEQUENCE</scope>
    <source>
        <strain evidence="2">GMGI-L3</strain>
    </source>
</reference>
<dbReference type="InterPro" id="IPR007110">
    <property type="entry name" value="Ig-like_dom"/>
</dbReference>
<comment type="caution">
    <text evidence="2">The sequence shown here is derived from an EMBL/GenBank/DDBJ whole genome shotgun (WGS) entry which is preliminary data.</text>
</comment>
<organism evidence="2 3">
    <name type="scientific">Homarus americanus</name>
    <name type="common">American lobster</name>
    <dbReference type="NCBI Taxonomy" id="6706"/>
    <lineage>
        <taxon>Eukaryota</taxon>
        <taxon>Metazoa</taxon>
        <taxon>Ecdysozoa</taxon>
        <taxon>Arthropoda</taxon>
        <taxon>Crustacea</taxon>
        <taxon>Multicrustacea</taxon>
        <taxon>Malacostraca</taxon>
        <taxon>Eumalacostraca</taxon>
        <taxon>Eucarida</taxon>
        <taxon>Decapoda</taxon>
        <taxon>Pleocyemata</taxon>
        <taxon>Astacidea</taxon>
        <taxon>Nephropoidea</taxon>
        <taxon>Nephropidae</taxon>
        <taxon>Homarus</taxon>
    </lineage>
</organism>
<dbReference type="PROSITE" id="PS50835">
    <property type="entry name" value="IG_LIKE"/>
    <property type="match status" value="1"/>
</dbReference>
<evidence type="ECO:0000313" key="2">
    <source>
        <dbReference type="EMBL" id="KAG7161819.1"/>
    </source>
</evidence>
<dbReference type="PANTHER" id="PTHR23278">
    <property type="entry name" value="SIDESTEP PROTEIN"/>
    <property type="match status" value="1"/>
</dbReference>
<dbReference type="AlphaFoldDB" id="A0A8J5JV97"/>
<dbReference type="Pfam" id="PF13927">
    <property type="entry name" value="Ig_3"/>
    <property type="match status" value="1"/>
</dbReference>
<dbReference type="Gene3D" id="2.60.40.10">
    <property type="entry name" value="Immunoglobulins"/>
    <property type="match status" value="2"/>
</dbReference>
<dbReference type="Proteomes" id="UP000747542">
    <property type="component" value="Unassembled WGS sequence"/>
</dbReference>
<dbReference type="PANTHER" id="PTHR23278:SF19">
    <property type="entry name" value="OBSCURIN"/>
    <property type="match status" value="1"/>
</dbReference>
<feature type="non-terminal residue" evidence="2">
    <location>
        <position position="1"/>
    </location>
</feature>